<protein>
    <recommendedName>
        <fullName evidence="5">Right-handed parallel beta-helix repeat-containing protein</fullName>
    </recommendedName>
</protein>
<gene>
    <name evidence="3" type="ORF">GCM10023349_16330</name>
</gene>
<evidence type="ECO:0000256" key="2">
    <source>
        <dbReference type="SAM" id="SignalP"/>
    </source>
</evidence>
<keyword evidence="2" id="KW-0732">Signal</keyword>
<dbReference type="RefSeq" id="WP_345520747.1">
    <property type="nucleotide sequence ID" value="NZ_BAABKM010000002.1"/>
</dbReference>
<evidence type="ECO:0008006" key="5">
    <source>
        <dbReference type="Google" id="ProtNLM"/>
    </source>
</evidence>
<dbReference type="EMBL" id="BAABKM010000002">
    <property type="protein sequence ID" value="GAA4700357.1"/>
    <property type="molecule type" value="Genomic_DNA"/>
</dbReference>
<feature type="chain" id="PRO_5047477256" description="Right-handed parallel beta-helix repeat-containing protein" evidence="2">
    <location>
        <begin position="24"/>
        <end position="344"/>
    </location>
</feature>
<evidence type="ECO:0000313" key="4">
    <source>
        <dbReference type="Proteomes" id="UP001499974"/>
    </source>
</evidence>
<comment type="caution">
    <text evidence="3">The sequence shown here is derived from an EMBL/GenBank/DDBJ whole genome shotgun (WGS) entry which is preliminary data.</text>
</comment>
<evidence type="ECO:0000313" key="3">
    <source>
        <dbReference type="EMBL" id="GAA4700357.1"/>
    </source>
</evidence>
<feature type="compositionally biased region" description="Basic and acidic residues" evidence="1">
    <location>
        <begin position="35"/>
        <end position="49"/>
    </location>
</feature>
<name>A0ABP8X4C5_9ACTN</name>
<accession>A0ABP8X4C5</accession>
<reference evidence="4" key="1">
    <citation type="journal article" date="2019" name="Int. J. Syst. Evol. Microbiol.">
        <title>The Global Catalogue of Microorganisms (GCM) 10K type strain sequencing project: providing services to taxonomists for standard genome sequencing and annotation.</title>
        <authorList>
            <consortium name="The Broad Institute Genomics Platform"/>
            <consortium name="The Broad Institute Genome Sequencing Center for Infectious Disease"/>
            <person name="Wu L."/>
            <person name="Ma J."/>
        </authorList>
    </citation>
    <scope>NUCLEOTIDE SEQUENCE [LARGE SCALE GENOMIC DNA]</scope>
    <source>
        <strain evidence="4">JCM 18531</strain>
    </source>
</reference>
<proteinExistence type="predicted"/>
<feature type="signal peptide" evidence="2">
    <location>
        <begin position="1"/>
        <end position="23"/>
    </location>
</feature>
<dbReference type="SUPFAM" id="SSF51126">
    <property type="entry name" value="Pectin lyase-like"/>
    <property type="match status" value="1"/>
</dbReference>
<keyword evidence="4" id="KW-1185">Reference proteome</keyword>
<feature type="region of interest" description="Disordered" evidence="1">
    <location>
        <begin position="24"/>
        <end position="51"/>
    </location>
</feature>
<dbReference type="Proteomes" id="UP001499974">
    <property type="component" value="Unassembled WGS sequence"/>
</dbReference>
<sequence>MTRVVLAALLAVTLLTPAAPSYAGERGVRPVPVPRDGRAVDTSHPDRVVGRGTRASCTSAAVVRAVRQGGVITFDCGPAPVTIRMKQTAKVVNDSRRVVIDGGGLVTLDGGGKRRILYQDTCDRRQHWTTSHCDDQATPQLVVQHLTLAHGNATGQRYDGGGGGAIFVRGGRLKIVDSTFLGNRCDRRGPDVGGAAVRVLDQHRDLPAYVVGSTFRGGRCSNGGALSSIGVSWTVLNSTFVGNRATGHGANPARDGTPGGGSGGAIYLDGNRFRLDLAGTLVEQNSALEGGGAVFFVSNDRTGTMRIRWSTLRYNLSEGFETRGLPGIFFLGARRPSVTHSVLR</sequence>
<organism evidence="3 4">
    <name type="scientific">Nocardioides conyzicola</name>
    <dbReference type="NCBI Taxonomy" id="1651781"/>
    <lineage>
        <taxon>Bacteria</taxon>
        <taxon>Bacillati</taxon>
        <taxon>Actinomycetota</taxon>
        <taxon>Actinomycetes</taxon>
        <taxon>Propionibacteriales</taxon>
        <taxon>Nocardioidaceae</taxon>
        <taxon>Nocardioides</taxon>
    </lineage>
</organism>
<dbReference type="InterPro" id="IPR011050">
    <property type="entry name" value="Pectin_lyase_fold/virulence"/>
</dbReference>
<evidence type="ECO:0000256" key="1">
    <source>
        <dbReference type="SAM" id="MobiDB-lite"/>
    </source>
</evidence>